<evidence type="ECO:0000313" key="3">
    <source>
        <dbReference type="EMBL" id="QJA86808.1"/>
    </source>
</evidence>
<evidence type="ECO:0008006" key="4">
    <source>
        <dbReference type="Google" id="ProtNLM"/>
    </source>
</evidence>
<dbReference type="AlphaFoldDB" id="A0A6M3JLM1"/>
<feature type="region of interest" description="Disordered" evidence="1">
    <location>
        <begin position="150"/>
        <end position="171"/>
    </location>
</feature>
<dbReference type="InterPro" id="IPR012340">
    <property type="entry name" value="NA-bd_OB-fold"/>
</dbReference>
<reference evidence="2" key="1">
    <citation type="submission" date="2020-03" db="EMBL/GenBank/DDBJ databases">
        <title>The deep terrestrial virosphere.</title>
        <authorList>
            <person name="Holmfeldt K."/>
            <person name="Nilsson E."/>
            <person name="Simone D."/>
            <person name="Lopez-Fernandez M."/>
            <person name="Wu X."/>
            <person name="de Brujin I."/>
            <person name="Lundin D."/>
            <person name="Andersson A."/>
            <person name="Bertilsson S."/>
            <person name="Dopson M."/>
        </authorList>
    </citation>
    <scope>NUCLEOTIDE SEQUENCE</scope>
    <source>
        <strain evidence="2">MM415A03580</strain>
        <strain evidence="3">MM415B03119</strain>
    </source>
</reference>
<proteinExistence type="predicted"/>
<accession>A0A6M3JLM1</accession>
<organism evidence="2">
    <name type="scientific">viral metagenome</name>
    <dbReference type="NCBI Taxonomy" id="1070528"/>
    <lineage>
        <taxon>unclassified sequences</taxon>
        <taxon>metagenomes</taxon>
        <taxon>organismal metagenomes</taxon>
    </lineage>
</organism>
<dbReference type="EMBL" id="MT141815">
    <property type="protein sequence ID" value="QJA70716.1"/>
    <property type="molecule type" value="Genomic_DNA"/>
</dbReference>
<evidence type="ECO:0000256" key="1">
    <source>
        <dbReference type="SAM" id="MobiDB-lite"/>
    </source>
</evidence>
<protein>
    <recommendedName>
        <fullName evidence="4">Single-stranded DNA-binding protein</fullName>
    </recommendedName>
</protein>
<evidence type="ECO:0000313" key="2">
    <source>
        <dbReference type="EMBL" id="QJA70716.1"/>
    </source>
</evidence>
<dbReference type="SUPFAM" id="SSF50249">
    <property type="entry name" value="Nucleic acid-binding proteins"/>
    <property type="match status" value="1"/>
</dbReference>
<name>A0A6M3JLM1_9ZZZZ</name>
<gene>
    <name evidence="2" type="ORF">MM415A03580_0006</name>
    <name evidence="3" type="ORF">MM415B03119_0010</name>
</gene>
<dbReference type="EMBL" id="MT142660">
    <property type="protein sequence ID" value="QJA86808.1"/>
    <property type="molecule type" value="Genomic_DNA"/>
</dbReference>
<sequence length="171" mass="19043">MPTVEIFTSCEGIARYPYLSRPDTKFDTEGKYKVDLELHPDVQEAKDFLAKLKGRLSKEFPKPPYAALPEGNKFVVRFASSYKPKMFDVYGKRFPEDVIIGAGSVIRVAYTENFYKGFGGGINLYLQAVQVINLVEYEGRDASGFGFEISAPPDEDVPLPGDAPGEDNLPF</sequence>
<dbReference type="Gene3D" id="2.40.50.140">
    <property type="entry name" value="Nucleic acid-binding proteins"/>
    <property type="match status" value="1"/>
</dbReference>